<feature type="compositionally biased region" description="Polar residues" evidence="2">
    <location>
        <begin position="28"/>
        <end position="38"/>
    </location>
</feature>
<name>A0AA42BD03_9GAMM</name>
<dbReference type="Pfam" id="PF08308">
    <property type="entry name" value="PEGA"/>
    <property type="match status" value="1"/>
</dbReference>
<evidence type="ECO:0000313" key="4">
    <source>
        <dbReference type="EMBL" id="MCO7543955.1"/>
    </source>
</evidence>
<evidence type="ECO:0000313" key="5">
    <source>
        <dbReference type="Proteomes" id="UP001165292"/>
    </source>
</evidence>
<evidence type="ECO:0000256" key="2">
    <source>
        <dbReference type="SAM" id="MobiDB-lite"/>
    </source>
</evidence>
<keyword evidence="1" id="KW-0175">Coiled coil</keyword>
<accession>A0AA42BD03</accession>
<reference evidence="4" key="1">
    <citation type="submission" date="2022-06" db="EMBL/GenBank/DDBJ databases">
        <title>Detection of beta-lactamases in bacteria of animal origin.</title>
        <authorList>
            <person name="Mlynarcik P."/>
            <person name="Zdarska V."/>
            <person name="Chudobova H."/>
            <person name="Prochazkova P."/>
            <person name="Hricova K."/>
            <person name="Mezerova K."/>
            <person name="Bardon J."/>
            <person name="Dolejska M."/>
            <person name="Sukkar I."/>
            <person name="Kolar M."/>
        </authorList>
    </citation>
    <scope>NUCLEOTIDE SEQUENCE</scope>
    <source>
        <strain evidence="4">S 300-3</strain>
    </source>
</reference>
<feature type="coiled-coil region" evidence="1">
    <location>
        <begin position="41"/>
        <end position="68"/>
    </location>
</feature>
<dbReference type="EMBL" id="JAMYBS010000003">
    <property type="protein sequence ID" value="MCO7543955.1"/>
    <property type="molecule type" value="Genomic_DNA"/>
</dbReference>
<evidence type="ECO:0000259" key="3">
    <source>
        <dbReference type="Pfam" id="PF08308"/>
    </source>
</evidence>
<dbReference type="InterPro" id="IPR013229">
    <property type="entry name" value="PEGA"/>
</dbReference>
<dbReference type="AlphaFoldDB" id="A0AA42BD03"/>
<evidence type="ECO:0000256" key="1">
    <source>
        <dbReference type="SAM" id="Coils"/>
    </source>
</evidence>
<comment type="caution">
    <text evidence="4">The sequence shown here is derived from an EMBL/GenBank/DDBJ whole genome shotgun (WGS) entry which is preliminary data.</text>
</comment>
<feature type="region of interest" description="Disordered" evidence="2">
    <location>
        <begin position="15"/>
        <end position="38"/>
    </location>
</feature>
<proteinExistence type="predicted"/>
<dbReference type="Proteomes" id="UP001165292">
    <property type="component" value="Unassembled WGS sequence"/>
</dbReference>
<protein>
    <submittedName>
        <fullName evidence="4">PEGA domain-containing protein</fullName>
    </submittedName>
</protein>
<organism evidence="4 5">
    <name type="scientific">Stutzerimonas nitrititolerans</name>
    <dbReference type="NCBI Taxonomy" id="2482751"/>
    <lineage>
        <taxon>Bacteria</taxon>
        <taxon>Pseudomonadati</taxon>
        <taxon>Pseudomonadota</taxon>
        <taxon>Gammaproteobacteria</taxon>
        <taxon>Pseudomonadales</taxon>
        <taxon>Pseudomonadaceae</taxon>
        <taxon>Stutzerimonas</taxon>
    </lineage>
</organism>
<gene>
    <name evidence="4" type="ORF">NJF43_04200</name>
</gene>
<sequence length="344" mass="38330">MVVLAVGSGYSQADSAAQPVAQSGAAGSVTQETTSNQPEQLTAKLTELDAILAEKQQLEDALRIEKSAQSAAALQSSNTQKLIRLEIEDFFAQSSNRARLDALFEEYKRSADEEDAARQRVESVQRDLAAKQLKFSQAARDVERVKAQLASEARKRNSKKIQSIARRLDKTIYFNQPISFRCSTSKSLAECLAGYQHDGRMSQWVLEHYERVLGEEIRDQVETLKLSPNWYSYRTKSEFSEASMSLDGTVEAQVSIQAAVTAKKMMPCAILDVPYDLCDSRTHSLIVRSNKYNDQVLINEQPHGSTPVSLMLDSGTYEVQVVSGGVTQKRTLSLSEDQVVRFKF</sequence>
<feature type="domain" description="PEGA" evidence="3">
    <location>
        <begin position="284"/>
        <end position="343"/>
    </location>
</feature>
<dbReference type="RefSeq" id="WP_058078538.1">
    <property type="nucleotide sequence ID" value="NZ_DALZRK010000004.1"/>
</dbReference>